<evidence type="ECO:0000256" key="11">
    <source>
        <dbReference type="RuleBase" id="RU361183"/>
    </source>
</evidence>
<feature type="binding site" evidence="10">
    <location>
        <position position="148"/>
    </location>
    <ligand>
        <name>Zn(2+)</name>
        <dbReference type="ChEBI" id="CHEBI:29105"/>
        <note>catalytic</note>
    </ligand>
</feature>
<keyword evidence="4 10" id="KW-0378">Hydrolase</keyword>
<dbReference type="PANTHER" id="PTHR10127">
    <property type="entry name" value="DISCOIDIN, CUB, EGF, LAMININ , AND ZINC METALLOPROTEASE DOMAIN CONTAINING"/>
    <property type="match status" value="1"/>
</dbReference>
<dbReference type="SUPFAM" id="SSF49899">
    <property type="entry name" value="Concanavalin A-like lectins/glucanases"/>
    <property type="match status" value="1"/>
</dbReference>
<dbReference type="SMART" id="SM00235">
    <property type="entry name" value="ZnMc"/>
    <property type="match status" value="1"/>
</dbReference>
<keyword evidence="12" id="KW-0472">Membrane</keyword>
<dbReference type="SMART" id="SM00137">
    <property type="entry name" value="MAM"/>
    <property type="match status" value="1"/>
</dbReference>
<dbReference type="Gene3D" id="2.60.210.10">
    <property type="entry name" value="Apoptosis, Tumor Necrosis Factor Receptor Associated Protein 2, Chain A"/>
    <property type="match status" value="1"/>
</dbReference>
<reference evidence="15" key="2">
    <citation type="submission" date="2025-09" db="UniProtKB">
        <authorList>
            <consortium name="Ensembl"/>
        </authorList>
    </citation>
    <scope>IDENTIFICATION</scope>
</reference>
<comment type="caution">
    <text evidence="10">Lacks conserved residue(s) required for the propagation of feature annotation.</text>
</comment>
<dbReference type="Gene3D" id="2.60.120.200">
    <property type="match status" value="1"/>
</dbReference>
<evidence type="ECO:0000256" key="12">
    <source>
        <dbReference type="SAM" id="Phobius"/>
    </source>
</evidence>
<proteinExistence type="predicted"/>
<keyword evidence="9" id="KW-0325">Glycoprotein</keyword>
<dbReference type="GO" id="GO:0008270">
    <property type="term" value="F:zinc ion binding"/>
    <property type="evidence" value="ECO:0007669"/>
    <property type="project" value="UniProtKB-UniRule"/>
</dbReference>
<keyword evidence="3" id="KW-0732">Signal</keyword>
<dbReference type="CDD" id="cd06263">
    <property type="entry name" value="MAM"/>
    <property type="match status" value="1"/>
</dbReference>
<keyword evidence="2 10" id="KW-0479">Metal-binding</keyword>
<dbReference type="PRINTS" id="PR00480">
    <property type="entry name" value="ASTACIN"/>
</dbReference>
<dbReference type="SUPFAM" id="SSF55486">
    <property type="entry name" value="Metalloproteases ('zincins'), catalytic domain"/>
    <property type="match status" value="1"/>
</dbReference>
<evidence type="ECO:0000256" key="7">
    <source>
        <dbReference type="ARBA" id="ARBA00023145"/>
    </source>
</evidence>
<dbReference type="InterPro" id="IPR001506">
    <property type="entry name" value="Peptidase_M12A"/>
</dbReference>
<organism evidence="15 16">
    <name type="scientific">Kryptolebias marmoratus</name>
    <name type="common">Mangrove killifish</name>
    <name type="synonym">Rivulus marmoratus</name>
    <dbReference type="NCBI Taxonomy" id="37003"/>
    <lineage>
        <taxon>Eukaryota</taxon>
        <taxon>Metazoa</taxon>
        <taxon>Chordata</taxon>
        <taxon>Craniata</taxon>
        <taxon>Vertebrata</taxon>
        <taxon>Euteleostomi</taxon>
        <taxon>Actinopterygii</taxon>
        <taxon>Neopterygii</taxon>
        <taxon>Teleostei</taxon>
        <taxon>Neoteleostei</taxon>
        <taxon>Acanthomorphata</taxon>
        <taxon>Ovalentaria</taxon>
        <taxon>Atherinomorphae</taxon>
        <taxon>Cyprinodontiformes</taxon>
        <taxon>Rivulidae</taxon>
        <taxon>Kryptolebias</taxon>
    </lineage>
</organism>
<keyword evidence="5 10" id="KW-0862">Zinc</keyword>
<feature type="transmembrane region" description="Helical" evidence="12">
    <location>
        <begin position="593"/>
        <end position="620"/>
    </location>
</feature>
<evidence type="ECO:0000256" key="1">
    <source>
        <dbReference type="ARBA" id="ARBA00022670"/>
    </source>
</evidence>
<dbReference type="Gene3D" id="3.40.390.10">
    <property type="entry name" value="Collagenase (Catalytic Domain)"/>
    <property type="match status" value="1"/>
</dbReference>
<evidence type="ECO:0000256" key="2">
    <source>
        <dbReference type="ARBA" id="ARBA00022723"/>
    </source>
</evidence>
<dbReference type="Pfam" id="PF22486">
    <property type="entry name" value="MATH_2"/>
    <property type="match status" value="1"/>
</dbReference>
<keyword evidence="6 10" id="KW-0482">Metalloprotease</keyword>
<protein>
    <recommendedName>
        <fullName evidence="11">Metalloendopeptidase</fullName>
        <ecNumber evidence="11">3.4.24.-</ecNumber>
    </recommendedName>
</protein>
<dbReference type="Ensembl" id="ENSKMAT00000020434.1">
    <property type="protein sequence ID" value="ENSKMAP00000020167.1"/>
    <property type="gene ID" value="ENSKMAG00000014914.1"/>
</dbReference>
<dbReference type="GeneTree" id="ENSGT00950000183111"/>
<dbReference type="PANTHER" id="PTHR10127:SF903">
    <property type="entry name" value="MEPRIN A SUBUNIT"/>
    <property type="match status" value="1"/>
</dbReference>
<feature type="domain" description="MAM" evidence="13">
    <location>
        <begin position="257"/>
        <end position="414"/>
    </location>
</feature>
<dbReference type="PROSITE" id="PS51864">
    <property type="entry name" value="ASTACIN"/>
    <property type="match status" value="1"/>
</dbReference>
<comment type="cofactor">
    <cofactor evidence="10 11">
        <name>Zn(2+)</name>
        <dbReference type="ChEBI" id="CHEBI:29105"/>
    </cofactor>
    <text evidence="10 11">Binds 1 zinc ion per subunit.</text>
</comment>
<name>A0A3Q3G7S9_KRYMA</name>
<feature type="binding site" evidence="10">
    <location>
        <position position="152"/>
    </location>
    <ligand>
        <name>Zn(2+)</name>
        <dbReference type="ChEBI" id="CHEBI:29105"/>
        <note>catalytic</note>
    </ligand>
</feature>
<feature type="domain" description="Peptidase M12A" evidence="14">
    <location>
        <begin position="58"/>
        <end position="252"/>
    </location>
</feature>
<dbReference type="EC" id="3.4.24.-" evidence="11"/>
<dbReference type="InterPro" id="IPR008974">
    <property type="entry name" value="TRAF-like"/>
</dbReference>
<keyword evidence="1 10" id="KW-0645">Protease</keyword>
<dbReference type="GO" id="GO:0016020">
    <property type="term" value="C:membrane"/>
    <property type="evidence" value="ECO:0007669"/>
    <property type="project" value="InterPro"/>
</dbReference>
<dbReference type="InterPro" id="IPR006026">
    <property type="entry name" value="Peptidase_Metallo"/>
</dbReference>
<sequence length="661" mass="75722">SLFCHHFPLIFSLPLFVCHTHLHLSAIVITHLCPLHLIILSVSNPVTFSTTLLPRSRSAIIDETKLWTPPVSYVLDKSLDLNAKGVILRAFDQFRVKSCINFKVWDSEEYYLNIQKLNGCRSYIGRKFANGQNLSIGAGCDSIAEFEHEILHALGFLHEQSRYDRDNHTQIFFKNIIAGKEHNFEKVSSKNTTTHETSYDYLSVMHYPKNAFTNGNEPTIITRDPKFQDVIGQRLDMSPGDVQELNLLYKCSKCLKMYCGFSNGNMCQMNQCTKNDNGWEVVTQADGGPSSDHTSLPSGNGNKGFFIHASTASGQKGDSARLETQTISPERKCNVQCLQFYYFHSGNESDELNIWIREELLTFGPPTSHWKLHHVSLNATKQFQVVFEVQKGAENSRGGFSIDDINLSETECPHIILQIDEFENYLNTSASGTKIYSPQQYSKEGYAYRVAVALNKIYVGMFVELLSGDFDNELEWPCLQKQMTFQLLDQNPNMQQQMTKQKIFTTTRNKRSSRGKLTRKYLNEYTPDQNLKTTDQKFKTIVFKSQKLCKNLDSMSFSVKSLHCQDLLMAKKLTDFERGRIGIMESRFLHSFWLLKIMVLNFINNMYLLCLSIGSIYFCVVSYKQVPWSGTILVRLELIFYSKIMRQPVVEFCVGTNILQV</sequence>
<evidence type="ECO:0000259" key="13">
    <source>
        <dbReference type="PROSITE" id="PS50060"/>
    </source>
</evidence>
<keyword evidence="12" id="KW-1133">Transmembrane helix</keyword>
<evidence type="ECO:0000256" key="5">
    <source>
        <dbReference type="ARBA" id="ARBA00022833"/>
    </source>
</evidence>
<evidence type="ECO:0000256" key="4">
    <source>
        <dbReference type="ARBA" id="ARBA00022801"/>
    </source>
</evidence>
<evidence type="ECO:0000256" key="3">
    <source>
        <dbReference type="ARBA" id="ARBA00022729"/>
    </source>
</evidence>
<accession>A0A3Q3G7S9</accession>
<dbReference type="InterPro" id="IPR002083">
    <property type="entry name" value="MATH/TRAF_dom"/>
</dbReference>
<dbReference type="GO" id="GO:0006508">
    <property type="term" value="P:proteolysis"/>
    <property type="evidence" value="ECO:0007669"/>
    <property type="project" value="UniProtKB-KW"/>
</dbReference>
<dbReference type="Proteomes" id="UP000264800">
    <property type="component" value="Unplaced"/>
</dbReference>
<keyword evidence="12" id="KW-0812">Transmembrane</keyword>
<evidence type="ECO:0000259" key="14">
    <source>
        <dbReference type="PROSITE" id="PS51864"/>
    </source>
</evidence>
<dbReference type="PRINTS" id="PR00020">
    <property type="entry name" value="MAMDOMAIN"/>
</dbReference>
<evidence type="ECO:0000256" key="10">
    <source>
        <dbReference type="PROSITE-ProRule" id="PRU01211"/>
    </source>
</evidence>
<dbReference type="InterPro" id="IPR024079">
    <property type="entry name" value="MetalloPept_cat_dom_sf"/>
</dbReference>
<dbReference type="Pfam" id="PF01400">
    <property type="entry name" value="Astacin"/>
    <property type="match status" value="1"/>
</dbReference>
<reference evidence="15" key="1">
    <citation type="submission" date="2025-08" db="UniProtKB">
        <authorList>
            <consortium name="Ensembl"/>
        </authorList>
    </citation>
    <scope>IDENTIFICATION</scope>
</reference>
<evidence type="ECO:0000256" key="9">
    <source>
        <dbReference type="ARBA" id="ARBA00023180"/>
    </source>
</evidence>
<dbReference type="GO" id="GO:0004222">
    <property type="term" value="F:metalloendopeptidase activity"/>
    <property type="evidence" value="ECO:0007669"/>
    <property type="project" value="UniProtKB-UniRule"/>
</dbReference>
<evidence type="ECO:0000256" key="8">
    <source>
        <dbReference type="ARBA" id="ARBA00023157"/>
    </source>
</evidence>
<evidence type="ECO:0000313" key="16">
    <source>
        <dbReference type="Proteomes" id="UP000264800"/>
    </source>
</evidence>
<dbReference type="PROSITE" id="PS50060">
    <property type="entry name" value="MAM_2"/>
    <property type="match status" value="1"/>
</dbReference>
<keyword evidence="16" id="KW-1185">Reference proteome</keyword>
<dbReference type="SUPFAM" id="SSF49599">
    <property type="entry name" value="TRAF domain-like"/>
    <property type="match status" value="1"/>
</dbReference>
<dbReference type="InterPro" id="IPR000998">
    <property type="entry name" value="MAM_dom"/>
</dbReference>
<dbReference type="AlphaFoldDB" id="A0A3Q3G7S9"/>
<feature type="active site" evidence="10">
    <location>
        <position position="149"/>
    </location>
</feature>
<dbReference type="InterPro" id="IPR013320">
    <property type="entry name" value="ConA-like_dom_sf"/>
</dbReference>
<feature type="binding site" evidence="10">
    <location>
        <position position="158"/>
    </location>
    <ligand>
        <name>Zn(2+)</name>
        <dbReference type="ChEBI" id="CHEBI:29105"/>
        <note>catalytic</note>
    </ligand>
</feature>
<dbReference type="FunFam" id="3.40.390.10:FF:000015">
    <property type="entry name" value="Meprin A subunit"/>
    <property type="match status" value="1"/>
</dbReference>
<evidence type="ECO:0000256" key="6">
    <source>
        <dbReference type="ARBA" id="ARBA00023049"/>
    </source>
</evidence>
<keyword evidence="8" id="KW-1015">Disulfide bond</keyword>
<dbReference type="Pfam" id="PF00629">
    <property type="entry name" value="MAM"/>
    <property type="match status" value="1"/>
</dbReference>
<keyword evidence="7" id="KW-0865">Zymogen</keyword>
<evidence type="ECO:0000313" key="15">
    <source>
        <dbReference type="Ensembl" id="ENSKMAP00000020167.1"/>
    </source>
</evidence>